<gene>
    <name evidence="8" type="ORF">Mal52_01650</name>
</gene>
<dbReference type="Gene3D" id="3.40.50.150">
    <property type="entry name" value="Vaccinia Virus protein VP39"/>
    <property type="match status" value="1"/>
</dbReference>
<evidence type="ECO:0000256" key="2">
    <source>
        <dbReference type="ARBA" id="ARBA00011900"/>
    </source>
</evidence>
<dbReference type="EC" id="2.1.1.72" evidence="2"/>
<dbReference type="PANTHER" id="PTHR33841:SF1">
    <property type="entry name" value="DNA METHYLTRANSFERASE A"/>
    <property type="match status" value="1"/>
</dbReference>
<feature type="domain" description="DNA methylase adenine-specific" evidence="7">
    <location>
        <begin position="51"/>
        <end position="219"/>
    </location>
</feature>
<dbReference type="InterPro" id="IPR003356">
    <property type="entry name" value="DNA_methylase_A-5"/>
</dbReference>
<dbReference type="Pfam" id="PF02384">
    <property type="entry name" value="N6_Mtase"/>
    <property type="match status" value="1"/>
</dbReference>
<keyword evidence="9" id="KW-1185">Reference proteome</keyword>
<protein>
    <recommendedName>
        <fullName evidence="2">site-specific DNA-methyltransferase (adenine-specific)</fullName>
        <ecNumber evidence="2">2.1.1.72</ecNumber>
    </recommendedName>
</protein>
<dbReference type="InterPro" id="IPR050953">
    <property type="entry name" value="N4_N6_ade-DNA_methylase"/>
</dbReference>
<evidence type="ECO:0000313" key="8">
    <source>
        <dbReference type="EMBL" id="QDU41712.1"/>
    </source>
</evidence>
<sequence length="436" mass="48874">MKKFAPYVLKLANLVEQSSDRRRSYHQKSIAPALDGEPSRVLRDLVDLETRREHGAFFSGSELGKSLRKRWAQQISPHSVICDPACGSGDLLLAITTLLPIKEGLRETLDAWGTNLYGVDIHKEFVDSTKYRLALQAIALGATRERINRDDVLKYFPGVRLGNGLEASEELAKATHVVTNPPFSPTQATKDCTWTRGLVNSAALFMESISKHATSGARIWAILPDVLRSGTRYDKWRKLIASRLRDIRVTPIGQFSRHADVDVFVVEGIVRARSNRNVGECSSFLVEKPQDASQILGELFTVNVGSVVPHRHPDEGEQAPYLTPHNCPAWKQVTTIDDFRGFRGRLFKPPLVVLRRTSRSDDSYRAIGTLVTGKRAVAIENHLLVLTPNSRMIADCKRLLQVLKSQATNDWLNRRICCRHLTVSAVKSIPWNLETK</sequence>
<dbReference type="PROSITE" id="PS00092">
    <property type="entry name" value="N6_MTASE"/>
    <property type="match status" value="1"/>
</dbReference>
<evidence type="ECO:0000256" key="3">
    <source>
        <dbReference type="ARBA" id="ARBA00022603"/>
    </source>
</evidence>
<dbReference type="GO" id="GO:0009307">
    <property type="term" value="P:DNA restriction-modification system"/>
    <property type="evidence" value="ECO:0007669"/>
    <property type="project" value="UniProtKB-KW"/>
</dbReference>
<evidence type="ECO:0000256" key="1">
    <source>
        <dbReference type="ARBA" id="ARBA00006594"/>
    </source>
</evidence>
<dbReference type="RefSeq" id="WP_197534578.1">
    <property type="nucleotide sequence ID" value="NZ_CP036276.1"/>
</dbReference>
<dbReference type="GO" id="GO:0008170">
    <property type="term" value="F:N-methyltransferase activity"/>
    <property type="evidence" value="ECO:0007669"/>
    <property type="project" value="InterPro"/>
</dbReference>
<proteinExistence type="inferred from homology"/>
<dbReference type="Proteomes" id="UP000319383">
    <property type="component" value="Chromosome"/>
</dbReference>
<dbReference type="GO" id="GO:0032259">
    <property type="term" value="P:methylation"/>
    <property type="evidence" value="ECO:0007669"/>
    <property type="project" value="UniProtKB-KW"/>
</dbReference>
<comment type="catalytic activity">
    <reaction evidence="6">
        <text>a 2'-deoxyadenosine in DNA + S-adenosyl-L-methionine = an N(6)-methyl-2'-deoxyadenosine in DNA + S-adenosyl-L-homocysteine + H(+)</text>
        <dbReference type="Rhea" id="RHEA:15197"/>
        <dbReference type="Rhea" id="RHEA-COMP:12418"/>
        <dbReference type="Rhea" id="RHEA-COMP:12419"/>
        <dbReference type="ChEBI" id="CHEBI:15378"/>
        <dbReference type="ChEBI" id="CHEBI:57856"/>
        <dbReference type="ChEBI" id="CHEBI:59789"/>
        <dbReference type="ChEBI" id="CHEBI:90615"/>
        <dbReference type="ChEBI" id="CHEBI:90616"/>
        <dbReference type="EC" id="2.1.1.72"/>
    </reaction>
</comment>
<evidence type="ECO:0000313" key="9">
    <source>
        <dbReference type="Proteomes" id="UP000319383"/>
    </source>
</evidence>
<evidence type="ECO:0000259" key="7">
    <source>
        <dbReference type="Pfam" id="PF02384"/>
    </source>
</evidence>
<organism evidence="8 9">
    <name type="scientific">Symmachiella dynata</name>
    <dbReference type="NCBI Taxonomy" id="2527995"/>
    <lineage>
        <taxon>Bacteria</taxon>
        <taxon>Pseudomonadati</taxon>
        <taxon>Planctomycetota</taxon>
        <taxon>Planctomycetia</taxon>
        <taxon>Planctomycetales</taxon>
        <taxon>Planctomycetaceae</taxon>
        <taxon>Symmachiella</taxon>
    </lineage>
</organism>
<keyword evidence="3 8" id="KW-0489">Methyltransferase</keyword>
<dbReference type="EMBL" id="CP036276">
    <property type="protein sequence ID" value="QDU41712.1"/>
    <property type="molecule type" value="Genomic_DNA"/>
</dbReference>
<name>A0A517ZGX9_9PLAN</name>
<evidence type="ECO:0000256" key="4">
    <source>
        <dbReference type="ARBA" id="ARBA00022679"/>
    </source>
</evidence>
<evidence type="ECO:0000256" key="5">
    <source>
        <dbReference type="ARBA" id="ARBA00022747"/>
    </source>
</evidence>
<dbReference type="GO" id="GO:0003677">
    <property type="term" value="F:DNA binding"/>
    <property type="evidence" value="ECO:0007669"/>
    <property type="project" value="InterPro"/>
</dbReference>
<dbReference type="SUPFAM" id="SSF53335">
    <property type="entry name" value="S-adenosyl-L-methionine-dependent methyltransferases"/>
    <property type="match status" value="1"/>
</dbReference>
<keyword evidence="5" id="KW-0680">Restriction system</keyword>
<dbReference type="PANTHER" id="PTHR33841">
    <property type="entry name" value="DNA METHYLTRANSFERASE YEEA-RELATED"/>
    <property type="match status" value="1"/>
</dbReference>
<dbReference type="InterPro" id="IPR029063">
    <property type="entry name" value="SAM-dependent_MTases_sf"/>
</dbReference>
<dbReference type="KEGG" id="sdyn:Mal52_01650"/>
<comment type="similarity">
    <text evidence="1">Belongs to the N(4)/N(6)-methyltransferase family.</text>
</comment>
<reference evidence="8 9" key="1">
    <citation type="submission" date="2019-02" db="EMBL/GenBank/DDBJ databases">
        <title>Deep-cultivation of Planctomycetes and their phenomic and genomic characterization uncovers novel biology.</title>
        <authorList>
            <person name="Wiegand S."/>
            <person name="Jogler M."/>
            <person name="Boedeker C."/>
            <person name="Pinto D."/>
            <person name="Vollmers J."/>
            <person name="Rivas-Marin E."/>
            <person name="Kohn T."/>
            <person name="Peeters S.H."/>
            <person name="Heuer A."/>
            <person name="Rast P."/>
            <person name="Oberbeckmann S."/>
            <person name="Bunk B."/>
            <person name="Jeske O."/>
            <person name="Meyerdierks A."/>
            <person name="Storesund J.E."/>
            <person name="Kallscheuer N."/>
            <person name="Luecker S."/>
            <person name="Lage O.M."/>
            <person name="Pohl T."/>
            <person name="Merkel B.J."/>
            <person name="Hornburger P."/>
            <person name="Mueller R.-W."/>
            <person name="Bruemmer F."/>
            <person name="Labrenz M."/>
            <person name="Spormann A.M."/>
            <person name="Op den Camp H."/>
            <person name="Overmann J."/>
            <person name="Amann R."/>
            <person name="Jetten M.S.M."/>
            <person name="Mascher T."/>
            <person name="Medema M.H."/>
            <person name="Devos D.P."/>
            <person name="Kaster A.-K."/>
            <person name="Ovreas L."/>
            <person name="Rohde M."/>
            <person name="Galperin M.Y."/>
            <person name="Jogler C."/>
        </authorList>
    </citation>
    <scope>NUCLEOTIDE SEQUENCE [LARGE SCALE GENOMIC DNA]</scope>
    <source>
        <strain evidence="8 9">Mal52</strain>
    </source>
</reference>
<dbReference type="GO" id="GO:0009007">
    <property type="term" value="F:site-specific DNA-methyltransferase (adenine-specific) activity"/>
    <property type="evidence" value="ECO:0007669"/>
    <property type="project" value="UniProtKB-EC"/>
</dbReference>
<keyword evidence="4" id="KW-0808">Transferase</keyword>
<dbReference type="AlphaFoldDB" id="A0A517ZGX9"/>
<dbReference type="PRINTS" id="PR00507">
    <property type="entry name" value="N12N6MTFRASE"/>
</dbReference>
<evidence type="ECO:0000256" key="6">
    <source>
        <dbReference type="ARBA" id="ARBA00047942"/>
    </source>
</evidence>
<dbReference type="InterPro" id="IPR002052">
    <property type="entry name" value="DNA_methylase_N6_adenine_CS"/>
</dbReference>
<accession>A0A517ZGX9</accession>